<reference evidence="2 3" key="1">
    <citation type="submission" date="2019-12" db="EMBL/GenBank/DDBJ databases">
        <authorList>
            <person name="Floudas D."/>
            <person name="Bentzer J."/>
            <person name="Ahren D."/>
            <person name="Johansson T."/>
            <person name="Persson P."/>
            <person name="Tunlid A."/>
        </authorList>
    </citation>
    <scope>NUCLEOTIDE SEQUENCE [LARGE SCALE GENOMIC DNA]</scope>
    <source>
        <strain evidence="2 3">CBS 102.39</strain>
    </source>
</reference>
<organism evidence="2 3">
    <name type="scientific">Agrocybe pediades</name>
    <dbReference type="NCBI Taxonomy" id="84607"/>
    <lineage>
        <taxon>Eukaryota</taxon>
        <taxon>Fungi</taxon>
        <taxon>Dikarya</taxon>
        <taxon>Basidiomycota</taxon>
        <taxon>Agaricomycotina</taxon>
        <taxon>Agaricomycetes</taxon>
        <taxon>Agaricomycetidae</taxon>
        <taxon>Agaricales</taxon>
        <taxon>Agaricineae</taxon>
        <taxon>Strophariaceae</taxon>
        <taxon>Agrocybe</taxon>
    </lineage>
</organism>
<comment type="caution">
    <text evidence="2">The sequence shown here is derived from an EMBL/GenBank/DDBJ whole genome shotgun (WGS) entry which is preliminary data.</text>
</comment>
<feature type="compositionally biased region" description="Low complexity" evidence="1">
    <location>
        <begin position="782"/>
        <end position="792"/>
    </location>
</feature>
<feature type="compositionally biased region" description="Acidic residues" evidence="1">
    <location>
        <begin position="641"/>
        <end position="652"/>
    </location>
</feature>
<feature type="region of interest" description="Disordered" evidence="1">
    <location>
        <begin position="257"/>
        <end position="381"/>
    </location>
</feature>
<dbReference type="EMBL" id="JAACJL010000001">
    <property type="protein sequence ID" value="KAF4623378.1"/>
    <property type="molecule type" value="Genomic_DNA"/>
</dbReference>
<proteinExistence type="predicted"/>
<feature type="region of interest" description="Disordered" evidence="1">
    <location>
        <begin position="135"/>
        <end position="201"/>
    </location>
</feature>
<protein>
    <submittedName>
        <fullName evidence="2">Uncharacterized protein</fullName>
    </submittedName>
</protein>
<feature type="region of interest" description="Disordered" evidence="1">
    <location>
        <begin position="600"/>
        <end position="700"/>
    </location>
</feature>
<dbReference type="AlphaFoldDB" id="A0A8H4R5R2"/>
<dbReference type="Proteomes" id="UP000521872">
    <property type="component" value="Unassembled WGS sequence"/>
</dbReference>
<feature type="compositionally biased region" description="Basic and acidic residues" evidence="1">
    <location>
        <begin position="740"/>
        <end position="754"/>
    </location>
</feature>
<sequence>MVGREYRTEVDPDRMMGKEKAVSRQTFVTETIKIVKLSELDSGTKTRGRTEQTQQGNETSHNSAEHPHATETAFPAVPGPITATGVRSDMIGPTASGSTSSGEPTGSTGRTLTILDVNQGAGVSSAANLGGAQLEQPSTAGKRKKDANSPTSSAVVDAGGKSPKRRLMTSDTASDKETPSNGDNDASMMDADPPLQESSTPAAATRLRSLQDMPPALYDFALLYMKKIAPEATVNDLQNAKLPQAFFEHLKSLSTASFQSQDQLPPPPITSRETSSPFEQVPQAPDQATVSSSGTQQVPPAPDAPDIHPSVNPAQPSHEPASAPTPTQSLLPGDVIPPSITALPPNPMGSPSRENGTDISYRPEDNVLPQDTIPPSNTIVPNPTACPPGENGTNISDRQEDNLLPQETIPPNTIVPSPMGCPPQEDGTNISYHPENRSKSLYTIFLIREILHFMTTNTARTPQVENDATASDVDARMSATPSPPSTTTTTSSSGTQHPSAAQRDGSPSGPAINCCGDKVADMNRIMSVDERLDIFAHASVALAKHLFPYRGLDLEKKIEDLDQKLVHQTEQLGGMGGFGDGDGVGGWPPVSATAMREAQGAKGRAKEPVPATPVQPVASNSRTMDSRAIQTEVFGDSKDVDMEDTNDDEDDLKDIHALTQRSGEDKDDVATITPPSPEPDSQNDVTEKQNRKDKDQADNVDSRAELLSAEMAQLQQQIQEERKRYEGELSRLRESLQHVEEELRKEKEEKEKAAHPALGSVSELDIQKMKARMQALEERAAARSPASPASGSERSDRVLHGSHSGQHRIVSSYHPLLHLMAAGSNCDAQRPPS</sequence>
<evidence type="ECO:0000313" key="2">
    <source>
        <dbReference type="EMBL" id="KAF4623378.1"/>
    </source>
</evidence>
<feature type="compositionally biased region" description="Polar residues" evidence="1">
    <location>
        <begin position="286"/>
        <end position="298"/>
    </location>
</feature>
<feature type="compositionally biased region" description="Polar residues" evidence="1">
    <location>
        <begin position="51"/>
        <end position="62"/>
    </location>
</feature>
<gene>
    <name evidence="2" type="ORF">D9613_002399</name>
</gene>
<feature type="compositionally biased region" description="Low complexity" evidence="1">
    <location>
        <begin position="92"/>
        <end position="110"/>
    </location>
</feature>
<evidence type="ECO:0000256" key="1">
    <source>
        <dbReference type="SAM" id="MobiDB-lite"/>
    </source>
</evidence>
<evidence type="ECO:0000313" key="3">
    <source>
        <dbReference type="Proteomes" id="UP000521872"/>
    </source>
</evidence>
<feature type="region of interest" description="Disordered" evidence="1">
    <location>
        <begin position="740"/>
        <end position="809"/>
    </location>
</feature>
<feature type="region of interest" description="Disordered" evidence="1">
    <location>
        <begin position="42"/>
        <end position="110"/>
    </location>
</feature>
<feature type="compositionally biased region" description="Basic and acidic residues" evidence="1">
    <location>
        <begin position="685"/>
        <end position="700"/>
    </location>
</feature>
<keyword evidence="3" id="KW-1185">Reference proteome</keyword>
<feature type="region of interest" description="Disordered" evidence="1">
    <location>
        <begin position="471"/>
        <end position="512"/>
    </location>
</feature>
<feature type="compositionally biased region" description="Low complexity" evidence="1">
    <location>
        <begin position="485"/>
        <end position="499"/>
    </location>
</feature>
<accession>A0A8H4R5R2</accession>
<name>A0A8H4R5R2_9AGAR</name>